<dbReference type="InterPro" id="IPR018306">
    <property type="entry name" value="Phage_T5_Orf172_DNA-bd"/>
</dbReference>
<feature type="region of interest" description="Disordered" evidence="1">
    <location>
        <begin position="354"/>
        <end position="384"/>
    </location>
</feature>
<keyword evidence="4" id="KW-1185">Reference proteome</keyword>
<feature type="domain" description="Bacteriophage T5 Orf172 DNA-binding" evidence="2">
    <location>
        <begin position="397"/>
        <end position="516"/>
    </location>
</feature>
<dbReference type="Pfam" id="PF10544">
    <property type="entry name" value="T5orf172"/>
    <property type="match status" value="1"/>
</dbReference>
<name>A0A3N4K8G0_9PEZI</name>
<dbReference type="STRING" id="1336337.A0A3N4K8G0"/>
<gene>
    <name evidence="3" type="ORF">L873DRAFT_1727527</name>
</gene>
<feature type="compositionally biased region" description="Low complexity" evidence="1">
    <location>
        <begin position="543"/>
        <end position="552"/>
    </location>
</feature>
<reference evidence="3 4" key="1">
    <citation type="journal article" date="2018" name="Nat. Ecol. Evol.">
        <title>Pezizomycetes genomes reveal the molecular basis of ectomycorrhizal truffle lifestyle.</title>
        <authorList>
            <person name="Murat C."/>
            <person name="Payen T."/>
            <person name="Noel B."/>
            <person name="Kuo A."/>
            <person name="Morin E."/>
            <person name="Chen J."/>
            <person name="Kohler A."/>
            <person name="Krizsan K."/>
            <person name="Balestrini R."/>
            <person name="Da Silva C."/>
            <person name="Montanini B."/>
            <person name="Hainaut M."/>
            <person name="Levati E."/>
            <person name="Barry K.W."/>
            <person name="Belfiori B."/>
            <person name="Cichocki N."/>
            <person name="Clum A."/>
            <person name="Dockter R.B."/>
            <person name="Fauchery L."/>
            <person name="Guy J."/>
            <person name="Iotti M."/>
            <person name="Le Tacon F."/>
            <person name="Lindquist E.A."/>
            <person name="Lipzen A."/>
            <person name="Malagnac F."/>
            <person name="Mello A."/>
            <person name="Molinier V."/>
            <person name="Miyauchi S."/>
            <person name="Poulain J."/>
            <person name="Riccioni C."/>
            <person name="Rubini A."/>
            <person name="Sitrit Y."/>
            <person name="Splivallo R."/>
            <person name="Traeger S."/>
            <person name="Wang M."/>
            <person name="Zifcakova L."/>
            <person name="Wipf D."/>
            <person name="Zambonelli A."/>
            <person name="Paolocci F."/>
            <person name="Nowrousian M."/>
            <person name="Ottonello S."/>
            <person name="Baldrian P."/>
            <person name="Spatafora J.W."/>
            <person name="Henrissat B."/>
            <person name="Nagy L.G."/>
            <person name="Aury J.M."/>
            <person name="Wincker P."/>
            <person name="Grigoriev I.V."/>
            <person name="Bonfante P."/>
            <person name="Martin F.M."/>
        </authorList>
    </citation>
    <scope>NUCLEOTIDE SEQUENCE [LARGE SCALE GENOMIC DNA]</scope>
    <source>
        <strain evidence="3 4">120613-1</strain>
    </source>
</reference>
<feature type="region of interest" description="Disordered" evidence="1">
    <location>
        <begin position="526"/>
        <end position="698"/>
    </location>
</feature>
<evidence type="ECO:0000313" key="3">
    <source>
        <dbReference type="EMBL" id="RPB05639.1"/>
    </source>
</evidence>
<feature type="compositionally biased region" description="Low complexity" evidence="1">
    <location>
        <begin position="571"/>
        <end position="598"/>
    </location>
</feature>
<organism evidence="3 4">
    <name type="scientific">Choiromyces venosus 120613-1</name>
    <dbReference type="NCBI Taxonomy" id="1336337"/>
    <lineage>
        <taxon>Eukaryota</taxon>
        <taxon>Fungi</taxon>
        <taxon>Dikarya</taxon>
        <taxon>Ascomycota</taxon>
        <taxon>Pezizomycotina</taxon>
        <taxon>Pezizomycetes</taxon>
        <taxon>Pezizales</taxon>
        <taxon>Tuberaceae</taxon>
        <taxon>Choiromyces</taxon>
    </lineage>
</organism>
<dbReference type="EMBL" id="ML120352">
    <property type="protein sequence ID" value="RPB05639.1"/>
    <property type="molecule type" value="Genomic_DNA"/>
</dbReference>
<feature type="region of interest" description="Disordered" evidence="1">
    <location>
        <begin position="110"/>
        <end position="164"/>
    </location>
</feature>
<protein>
    <submittedName>
        <fullName evidence="3">DUF1766-domain-containing protein</fullName>
    </submittedName>
</protein>
<accession>A0A3N4K8G0</accession>
<dbReference type="PANTHER" id="PTHR28094:SF2">
    <property type="entry name" value="BACTERIOPHAGE T5 ORF172 DNA-BINDING DOMAIN-CONTAINING PROTEIN"/>
    <property type="match status" value="1"/>
</dbReference>
<feature type="compositionally biased region" description="Low complexity" evidence="1">
    <location>
        <begin position="609"/>
        <end position="623"/>
    </location>
</feature>
<evidence type="ECO:0000256" key="1">
    <source>
        <dbReference type="SAM" id="MobiDB-lite"/>
    </source>
</evidence>
<feature type="non-terminal residue" evidence="3">
    <location>
        <position position="698"/>
    </location>
</feature>
<evidence type="ECO:0000259" key="2">
    <source>
        <dbReference type="SMART" id="SM00974"/>
    </source>
</evidence>
<proteinExistence type="predicted"/>
<sequence>MPFVPNTPESLSTLLARADSKNPSTTCCGVSNTGKSCRRELTRAKSGLPASGVIAVFNGQKVFFCEQHKDQSQNVVLRHTASFARKRELLGRGSMDSLIEQVELLVAGGKPGEVTTTTTVTSRTKRVSPEDDPFISPPKFAGPPSPPTSYQREKRRQQQQKTEKKQSFWSKLCCCCIPEGPEEDPHPRFKKEEAELRAAAAGIVENDFNEKRGKTHRRGKSNTHVDFESTPPTPPLPMMYPDRKVVHSALVNHGQRNNSSAATSRLVAAGRGMTPATPNYPSINGFGGRRNRGKQTIIRLQDMILTSIPGNPLIPPTLTEKTAQRLEQELAKPFSEQDEPGYIYIFWLTDSPISPQPTPASTPNPNGTPNKSNGRSHQRNASDALQKMVNDAENAQQGQRILLKIGRANNVQRRLHEWSTQCGYNLSLIRFYPHVSASSPGSTSTKLTTKALNKEVGKKVPNSHRIERLIHLELGDNPENRPDIKCDVCKKTHKEWFSVPATRAGLRGVDEVVKKWIEYGEKSAMVTGKGPTTQAPQIPKVTPAKAKIAASPPKKDDTLKSAIKRPTLQSAPVGTGVKAAAKKSSSPSRKASSGSAGKTKTDNSPNTNTKTSPSRSAKTPSSSNNNLKTPSPGKSARPRTPSRPPSSRGNASSSTAPKTTPPPPSSVNSSGRKKRPSGGRWKNYDENEGSEDYRPDDD</sequence>
<dbReference type="SMART" id="SM00974">
    <property type="entry name" value="T5orf172"/>
    <property type="match status" value="1"/>
</dbReference>
<feature type="compositionally biased region" description="Low complexity" evidence="1">
    <location>
        <begin position="645"/>
        <end position="658"/>
    </location>
</feature>
<feature type="compositionally biased region" description="Polar residues" evidence="1">
    <location>
        <begin position="363"/>
        <end position="383"/>
    </location>
</feature>
<feature type="compositionally biased region" description="Acidic residues" evidence="1">
    <location>
        <begin position="686"/>
        <end position="698"/>
    </location>
</feature>
<feature type="region of interest" description="Disordered" evidence="1">
    <location>
        <begin position="211"/>
        <end position="238"/>
    </location>
</feature>
<dbReference type="OrthoDB" id="2417614at2759"/>
<dbReference type="AlphaFoldDB" id="A0A3N4K8G0"/>
<dbReference type="Proteomes" id="UP000276215">
    <property type="component" value="Unassembled WGS sequence"/>
</dbReference>
<dbReference type="PANTHER" id="PTHR28094">
    <property type="entry name" value="MEIOTICALLY UP-REGULATED GENE 113 PROTEIN"/>
    <property type="match status" value="1"/>
</dbReference>
<dbReference type="InterPro" id="IPR053006">
    <property type="entry name" value="Meiosis_regulatory"/>
</dbReference>
<evidence type="ECO:0000313" key="4">
    <source>
        <dbReference type="Proteomes" id="UP000276215"/>
    </source>
</evidence>